<dbReference type="SUPFAM" id="SSF47384">
    <property type="entry name" value="Homodimeric domain of signal transducing histidine kinase"/>
    <property type="match status" value="1"/>
</dbReference>
<keyword evidence="6 11" id="KW-0812">Transmembrane</keyword>
<proteinExistence type="predicted"/>
<feature type="transmembrane region" description="Helical" evidence="11">
    <location>
        <begin position="161"/>
        <end position="179"/>
    </location>
</feature>
<keyword evidence="15" id="KW-1185">Reference proteome</keyword>
<evidence type="ECO:0000256" key="5">
    <source>
        <dbReference type="ARBA" id="ARBA00022679"/>
    </source>
</evidence>
<dbReference type="InterPro" id="IPR050428">
    <property type="entry name" value="TCS_sensor_his_kinase"/>
</dbReference>
<dbReference type="PROSITE" id="PS50885">
    <property type="entry name" value="HAMP"/>
    <property type="match status" value="1"/>
</dbReference>
<reference evidence="14 15" key="1">
    <citation type="submission" date="2016-10" db="EMBL/GenBank/DDBJ databases">
        <authorList>
            <person name="Varghese N."/>
            <person name="Submissions S."/>
        </authorList>
    </citation>
    <scope>NUCLEOTIDE SEQUENCE [LARGE SCALE GENOMIC DNA]</scope>
    <source>
        <strain evidence="14 15">CGMCC 1.6853</strain>
    </source>
</reference>
<evidence type="ECO:0000256" key="1">
    <source>
        <dbReference type="ARBA" id="ARBA00000085"/>
    </source>
</evidence>
<dbReference type="Gene3D" id="1.10.287.130">
    <property type="match status" value="1"/>
</dbReference>
<dbReference type="Proteomes" id="UP000183031">
    <property type="component" value="Unassembled WGS sequence"/>
</dbReference>
<keyword evidence="7 14" id="KW-0418">Kinase</keyword>
<dbReference type="RefSeq" id="WP_033632383.1">
    <property type="nucleotide sequence ID" value="NZ_CBCSIN010000007.1"/>
</dbReference>
<evidence type="ECO:0000313" key="15">
    <source>
        <dbReference type="Proteomes" id="UP000183031"/>
    </source>
</evidence>
<evidence type="ECO:0000256" key="7">
    <source>
        <dbReference type="ARBA" id="ARBA00022777"/>
    </source>
</evidence>
<dbReference type="InterPro" id="IPR003660">
    <property type="entry name" value="HAMP_dom"/>
</dbReference>
<dbReference type="Gene3D" id="6.10.340.10">
    <property type="match status" value="1"/>
</dbReference>
<keyword evidence="9" id="KW-0902">Two-component regulatory system</keyword>
<dbReference type="CDD" id="cd00082">
    <property type="entry name" value="HisKA"/>
    <property type="match status" value="1"/>
</dbReference>
<dbReference type="SUPFAM" id="SSF55874">
    <property type="entry name" value="ATPase domain of HSP90 chaperone/DNA topoisomerase II/histidine kinase"/>
    <property type="match status" value="1"/>
</dbReference>
<dbReference type="PANTHER" id="PTHR45436:SF5">
    <property type="entry name" value="SENSOR HISTIDINE KINASE TRCS"/>
    <property type="match status" value="1"/>
</dbReference>
<dbReference type="EMBL" id="FMUT01000009">
    <property type="protein sequence ID" value="SCZ00163.1"/>
    <property type="molecule type" value="Genomic_DNA"/>
</dbReference>
<evidence type="ECO:0000256" key="2">
    <source>
        <dbReference type="ARBA" id="ARBA00004370"/>
    </source>
</evidence>
<dbReference type="Gene3D" id="3.30.565.10">
    <property type="entry name" value="Histidine kinase-like ATPase, C-terminal domain"/>
    <property type="match status" value="1"/>
</dbReference>
<evidence type="ECO:0000259" key="13">
    <source>
        <dbReference type="PROSITE" id="PS50885"/>
    </source>
</evidence>
<dbReference type="PROSITE" id="PS50109">
    <property type="entry name" value="HIS_KIN"/>
    <property type="match status" value="1"/>
</dbReference>
<protein>
    <recommendedName>
        <fullName evidence="3">histidine kinase</fullName>
        <ecNumber evidence="3">2.7.13.3</ecNumber>
    </recommendedName>
</protein>
<keyword evidence="4" id="KW-0597">Phosphoprotein</keyword>
<name>A0A1G5KHS3_9GAMM</name>
<evidence type="ECO:0000256" key="9">
    <source>
        <dbReference type="ARBA" id="ARBA00023012"/>
    </source>
</evidence>
<keyword evidence="10 11" id="KW-0472">Membrane</keyword>
<accession>A0A1G5KHS3</accession>
<dbReference type="Pfam" id="PF00672">
    <property type="entry name" value="HAMP"/>
    <property type="match status" value="1"/>
</dbReference>
<dbReference type="InterPro" id="IPR005467">
    <property type="entry name" value="His_kinase_dom"/>
</dbReference>
<evidence type="ECO:0000256" key="4">
    <source>
        <dbReference type="ARBA" id="ARBA00022553"/>
    </source>
</evidence>
<evidence type="ECO:0000256" key="10">
    <source>
        <dbReference type="ARBA" id="ARBA00023136"/>
    </source>
</evidence>
<evidence type="ECO:0000256" key="11">
    <source>
        <dbReference type="SAM" id="Phobius"/>
    </source>
</evidence>
<dbReference type="CDD" id="cd06225">
    <property type="entry name" value="HAMP"/>
    <property type="match status" value="1"/>
</dbReference>
<dbReference type="SUPFAM" id="SSF158472">
    <property type="entry name" value="HAMP domain-like"/>
    <property type="match status" value="1"/>
</dbReference>
<dbReference type="SMART" id="SM00388">
    <property type="entry name" value="HisKA"/>
    <property type="match status" value="1"/>
</dbReference>
<feature type="domain" description="HAMP" evidence="13">
    <location>
        <begin position="181"/>
        <end position="233"/>
    </location>
</feature>
<keyword evidence="5" id="KW-0808">Transferase</keyword>
<sequence length="460" mass="51629">MRIGITGKLFLAIFATCMLVLITMHWGVRVSFERGFIDYIKSSNEQRINMLSEALEEQYSHHGNWIFLRNNDQVVYQIMRSFEQNSDSSHNLPPKGWRTQFWVVDSQFNRLVGHSGPLPKEGPRHPIRYNNEIVGWVLTTPVERLTRNTDINFDRQQRRTSWIIVALSTLLAAAVTWLLSRGMLAPVKRLVAGTHRLAAGDFTTRVAVSSQDELGRLAHDFNQLATSLEKNEQMRRAFMADVSHELRTPLAVLRGELEALQDGVRQPTSASLSSLQAEVSTLTKLVDDLHQLSLSDLGALAYRKASVDCVHLVQIAVAAFRERFRAKGLEIVTHLPAQAPLFGDPDRLNQLFNNLLENSLRYTDAGGRLEIGVELQPGRLLLYWQDSAPGISDQQLTRIFERFYRAEGSRNRASGGSGLGLAICHNIVEAHDGKIRAEHSPLGGVRITVEFATPIKNKAP</sequence>
<evidence type="ECO:0000256" key="6">
    <source>
        <dbReference type="ARBA" id="ARBA00022692"/>
    </source>
</evidence>
<dbReference type="NCBIfam" id="NF007837">
    <property type="entry name" value="PRK10549.1"/>
    <property type="match status" value="1"/>
</dbReference>
<feature type="domain" description="Histidine kinase" evidence="12">
    <location>
        <begin position="241"/>
        <end position="455"/>
    </location>
</feature>
<dbReference type="SMART" id="SM00304">
    <property type="entry name" value="HAMP"/>
    <property type="match status" value="1"/>
</dbReference>
<comment type="catalytic activity">
    <reaction evidence="1">
        <text>ATP + protein L-histidine = ADP + protein N-phospho-L-histidine.</text>
        <dbReference type="EC" id="2.7.13.3"/>
    </reaction>
</comment>
<comment type="caution">
    <text evidence="14">The sequence shown here is derived from an EMBL/GenBank/DDBJ whole genome shotgun (WGS) entry which is preliminary data.</text>
</comment>
<dbReference type="Pfam" id="PF02518">
    <property type="entry name" value="HATPase_c"/>
    <property type="match status" value="1"/>
</dbReference>
<comment type="subcellular location">
    <subcellularLocation>
        <location evidence="2">Membrane</location>
    </subcellularLocation>
</comment>
<dbReference type="EC" id="2.7.13.3" evidence="3"/>
<dbReference type="InterPro" id="IPR003594">
    <property type="entry name" value="HATPase_dom"/>
</dbReference>
<evidence type="ECO:0000256" key="3">
    <source>
        <dbReference type="ARBA" id="ARBA00012438"/>
    </source>
</evidence>
<evidence type="ECO:0000313" key="14">
    <source>
        <dbReference type="EMBL" id="SCZ00163.1"/>
    </source>
</evidence>
<dbReference type="PANTHER" id="PTHR45436">
    <property type="entry name" value="SENSOR HISTIDINE KINASE YKOH"/>
    <property type="match status" value="1"/>
</dbReference>
<dbReference type="PRINTS" id="PR00344">
    <property type="entry name" value="BCTRLSENSOR"/>
</dbReference>
<dbReference type="Pfam" id="PF00512">
    <property type="entry name" value="HisKA"/>
    <property type="match status" value="1"/>
</dbReference>
<evidence type="ECO:0000256" key="8">
    <source>
        <dbReference type="ARBA" id="ARBA00022989"/>
    </source>
</evidence>
<dbReference type="InterPro" id="IPR004358">
    <property type="entry name" value="Sig_transdc_His_kin-like_C"/>
</dbReference>
<keyword evidence="8 11" id="KW-1133">Transmembrane helix</keyword>
<evidence type="ECO:0000259" key="12">
    <source>
        <dbReference type="PROSITE" id="PS50109"/>
    </source>
</evidence>
<dbReference type="InterPro" id="IPR003661">
    <property type="entry name" value="HisK_dim/P_dom"/>
</dbReference>
<feature type="transmembrane region" description="Helical" evidence="11">
    <location>
        <begin position="9"/>
        <end position="28"/>
    </location>
</feature>
<dbReference type="NCBIfam" id="NF012163">
    <property type="entry name" value="BaeS_SmeS"/>
    <property type="match status" value="1"/>
</dbReference>
<dbReference type="GO" id="GO:0016301">
    <property type="term" value="F:kinase activity"/>
    <property type="evidence" value="ECO:0007669"/>
    <property type="project" value="UniProtKB-KW"/>
</dbReference>
<dbReference type="InterPro" id="IPR036097">
    <property type="entry name" value="HisK_dim/P_sf"/>
</dbReference>
<dbReference type="InterPro" id="IPR036890">
    <property type="entry name" value="HATPase_C_sf"/>
</dbReference>
<organism evidence="14 15">
    <name type="scientific">Serratia nematodiphila</name>
    <dbReference type="NCBI Taxonomy" id="458197"/>
    <lineage>
        <taxon>Bacteria</taxon>
        <taxon>Pseudomonadati</taxon>
        <taxon>Pseudomonadota</taxon>
        <taxon>Gammaproteobacteria</taxon>
        <taxon>Enterobacterales</taxon>
        <taxon>Yersiniaceae</taxon>
        <taxon>Serratia</taxon>
    </lineage>
</organism>
<dbReference type="SMART" id="SM00387">
    <property type="entry name" value="HATPase_c"/>
    <property type="match status" value="1"/>
</dbReference>
<gene>
    <name evidence="14" type="ORF">SAMN02927935_03435</name>
</gene>